<evidence type="ECO:0000256" key="1">
    <source>
        <dbReference type="ARBA" id="ARBA00022737"/>
    </source>
</evidence>
<sequence length="833" mass="93618">MADVALGLTSSVTVLIQNITTAIKCVKNVHDAPKEIVQFLAELQYTEIYLSTLGRLIKLSSRDDPWLETLQQLHGPFQELTELLKGLNRKLRSGSPGWKEGATRLLWTFTKQSVDDELKKIGRLKTLVMSAVQFDDVILSQAIKETVAGVNSGILMDDKTEEVVRWLTPLDYIAVQQGKLKKRVGNTGEWFLESPEFKSWKDGSTESRTLWCPGGPGVGKTVLASIIVDSLQLPDYQDTFSLTKTLVLSIFCDYQSASSQTVESIIRSLLRQRVQAHGLSDSISSLYNDNTLLCLNNLTEILAQELKLFDRVYIILDALDEFPENDGGQEKLVNVLRELGSNTRLLVMSRDIPAIGSLFKTDTWLDIWATDEDIKTYIKTKLSFGRLAHHIKGRDDLHEEILSGVTNKADGMFLLAGMHVDSLAETTNRKSLRDALTNLPGNIWEAYDIALKRVNSQSEDRQELAHRVFGWIAFARRPLTVLELRYALAVEPGMTTLDLDNLHDEDFLLDICAGLIVKDEMCSEFEDFQPSGAIIMFMHHTIWEYFHDRRCAEFFPCIQETITRTCLSYMSLNDFELPTDVDNTVNNKVLRGLAEKHPFLHYSSVHWGYHASGPVEYSMEDEIITFLTDGVDSASRRKVANIFHKRTVSTSSEAPAPFQFAMDYGLLHIMDVLLLHGKCQCEEPLLLTAVQRADLAMVKLLLGQDNVDPNLRLPSSQQTPLLYAVDEQDRTPIVEMLLQSRRIDVNSKGRNGWTPLMIAASRGIIPTAKALLKHPGIDILARDDDGKAAYTHACHSGPDNGGMLALFEKYGCGAELDNYQPIYVMPIDYLRAQ</sequence>
<proteinExistence type="predicted"/>
<evidence type="ECO:0000259" key="3">
    <source>
        <dbReference type="Pfam" id="PF24883"/>
    </source>
</evidence>
<dbReference type="PROSITE" id="PS50088">
    <property type="entry name" value="ANK_REPEAT"/>
    <property type="match status" value="1"/>
</dbReference>
<accession>A0AA39P5J6</accession>
<dbReference type="SUPFAM" id="SSF48403">
    <property type="entry name" value="Ankyrin repeat"/>
    <property type="match status" value="1"/>
</dbReference>
<dbReference type="Pfam" id="PF12796">
    <property type="entry name" value="Ank_2"/>
    <property type="match status" value="1"/>
</dbReference>
<keyword evidence="2" id="KW-0040">ANK repeat</keyword>
<dbReference type="EMBL" id="JAUEPR010000016">
    <property type="protein sequence ID" value="KAK0477544.1"/>
    <property type="molecule type" value="Genomic_DNA"/>
</dbReference>
<dbReference type="Pfam" id="PF24883">
    <property type="entry name" value="NPHP3_N"/>
    <property type="match status" value="1"/>
</dbReference>
<name>A0AA39P5J6_9AGAR</name>
<dbReference type="SUPFAM" id="SSF52540">
    <property type="entry name" value="P-loop containing nucleoside triphosphate hydrolases"/>
    <property type="match status" value="1"/>
</dbReference>
<dbReference type="InterPro" id="IPR002110">
    <property type="entry name" value="Ankyrin_rpt"/>
</dbReference>
<evidence type="ECO:0000313" key="4">
    <source>
        <dbReference type="EMBL" id="KAK0477544.1"/>
    </source>
</evidence>
<keyword evidence="5" id="KW-1185">Reference proteome</keyword>
<reference evidence="4" key="1">
    <citation type="submission" date="2023-06" db="EMBL/GenBank/DDBJ databases">
        <authorList>
            <consortium name="Lawrence Berkeley National Laboratory"/>
            <person name="Ahrendt S."/>
            <person name="Sahu N."/>
            <person name="Indic B."/>
            <person name="Wong-Bajracharya J."/>
            <person name="Merenyi Z."/>
            <person name="Ke H.-M."/>
            <person name="Monk M."/>
            <person name="Kocsube S."/>
            <person name="Drula E."/>
            <person name="Lipzen A."/>
            <person name="Balint B."/>
            <person name="Henrissat B."/>
            <person name="Andreopoulos B."/>
            <person name="Martin F.M."/>
            <person name="Harder C.B."/>
            <person name="Rigling D."/>
            <person name="Ford K.L."/>
            <person name="Foster G.D."/>
            <person name="Pangilinan J."/>
            <person name="Papanicolaou A."/>
            <person name="Barry K."/>
            <person name="LaButti K."/>
            <person name="Viragh M."/>
            <person name="Koriabine M."/>
            <person name="Yan M."/>
            <person name="Riley R."/>
            <person name="Champramary S."/>
            <person name="Plett K.L."/>
            <person name="Tsai I.J."/>
            <person name="Slot J."/>
            <person name="Sipos G."/>
            <person name="Plett J."/>
            <person name="Nagy L.G."/>
            <person name="Grigoriev I.V."/>
        </authorList>
    </citation>
    <scope>NUCLEOTIDE SEQUENCE</scope>
    <source>
        <strain evidence="4">ICMP 16352</strain>
    </source>
</reference>
<dbReference type="Gene3D" id="3.40.50.300">
    <property type="entry name" value="P-loop containing nucleotide triphosphate hydrolases"/>
    <property type="match status" value="1"/>
</dbReference>
<dbReference type="PANTHER" id="PTHR10039">
    <property type="entry name" value="AMELOGENIN"/>
    <property type="match status" value="1"/>
</dbReference>
<dbReference type="AlphaFoldDB" id="A0AA39P5J6"/>
<dbReference type="Gene3D" id="1.25.40.20">
    <property type="entry name" value="Ankyrin repeat-containing domain"/>
    <property type="match status" value="1"/>
</dbReference>
<dbReference type="Proteomes" id="UP001175227">
    <property type="component" value="Unassembled WGS sequence"/>
</dbReference>
<comment type="caution">
    <text evidence="4">The sequence shown here is derived from an EMBL/GenBank/DDBJ whole genome shotgun (WGS) entry which is preliminary data.</text>
</comment>
<feature type="domain" description="Nephrocystin 3-like N-terminal" evidence="3">
    <location>
        <begin position="186"/>
        <end position="350"/>
    </location>
</feature>
<dbReference type="InterPro" id="IPR027417">
    <property type="entry name" value="P-loop_NTPase"/>
</dbReference>
<protein>
    <recommendedName>
        <fullName evidence="3">Nephrocystin 3-like N-terminal domain-containing protein</fullName>
    </recommendedName>
</protein>
<dbReference type="Pfam" id="PF00023">
    <property type="entry name" value="Ank"/>
    <property type="match status" value="1"/>
</dbReference>
<dbReference type="InterPro" id="IPR056884">
    <property type="entry name" value="NPHP3-like_N"/>
</dbReference>
<organism evidence="4 5">
    <name type="scientific">Armillaria novae-zelandiae</name>
    <dbReference type="NCBI Taxonomy" id="153914"/>
    <lineage>
        <taxon>Eukaryota</taxon>
        <taxon>Fungi</taxon>
        <taxon>Dikarya</taxon>
        <taxon>Basidiomycota</taxon>
        <taxon>Agaricomycotina</taxon>
        <taxon>Agaricomycetes</taxon>
        <taxon>Agaricomycetidae</taxon>
        <taxon>Agaricales</taxon>
        <taxon>Marasmiineae</taxon>
        <taxon>Physalacriaceae</taxon>
        <taxon>Armillaria</taxon>
    </lineage>
</organism>
<dbReference type="InterPro" id="IPR036770">
    <property type="entry name" value="Ankyrin_rpt-contain_sf"/>
</dbReference>
<feature type="repeat" description="ANK" evidence="2">
    <location>
        <begin position="751"/>
        <end position="784"/>
    </location>
</feature>
<keyword evidence="1" id="KW-0677">Repeat</keyword>
<dbReference type="PANTHER" id="PTHR10039:SF15">
    <property type="entry name" value="NACHT DOMAIN-CONTAINING PROTEIN"/>
    <property type="match status" value="1"/>
</dbReference>
<dbReference type="SMART" id="SM00248">
    <property type="entry name" value="ANK"/>
    <property type="match status" value="3"/>
</dbReference>
<gene>
    <name evidence="4" type="ORF">IW261DRAFT_265264</name>
</gene>
<evidence type="ECO:0000256" key="2">
    <source>
        <dbReference type="PROSITE-ProRule" id="PRU00023"/>
    </source>
</evidence>
<evidence type="ECO:0000313" key="5">
    <source>
        <dbReference type="Proteomes" id="UP001175227"/>
    </source>
</evidence>